<comment type="caution">
    <text evidence="3">The sequence shown here is derived from an EMBL/GenBank/DDBJ whole genome shotgun (WGS) entry which is preliminary data.</text>
</comment>
<name>A0A1F5R2X9_9BACT</name>
<feature type="domain" description="PEGA" evidence="2">
    <location>
        <begin position="167"/>
        <end position="217"/>
    </location>
</feature>
<dbReference type="Proteomes" id="UP000177230">
    <property type="component" value="Unassembled WGS sequence"/>
</dbReference>
<feature type="chain" id="PRO_5009520621" description="PEGA domain-containing protein" evidence="1">
    <location>
        <begin position="21"/>
        <end position="535"/>
    </location>
</feature>
<accession>A0A1F5R2X9</accession>
<dbReference type="EMBL" id="MFFM01000046">
    <property type="protein sequence ID" value="OGF08834.1"/>
    <property type="molecule type" value="Genomic_DNA"/>
</dbReference>
<sequence length="535" mass="59097">MKKALLVVGLCLLLTGLAMGGTQKTTISVMDLNTSSGLSQKELSLLTDKLLNSLVEYRVYDVVERSKRDEILKEQGFQMTGACSEASCLVEVGQLLGAQKMIGGTIGKLGTIYVVELRMIDIQTGGIDLSFSRNYGKIADLLTAMKEAAEIFSSWKPGAGQSSKPGGLFVVTEPDGAKILVDGQEQTRLTPNLIYPLSEGLHQISLIKEGYSLFSTSRLVSIGKVDTINAPLMSLAGKLKIKTDPAGAKLFLNKKYQGIVTEQGITIDDLTDSLYKIKATKWGYKTYNAKLTPTPGRETKIEARMPLRRWKINFCSFDFVKNLVSSTEDVATFDSYSATTQTMSVTEDDFVGSGLGGGAGVGFALNRNVTLGLMYQFRIYPNAIRKNFSSDWYSTTMQSEDLEINFTSHTPLINLAVAVPWGRLEPYGEIRYGTISFSAKADGEYEIQYMSRPSVDSAYTIDSTITRTIDDKVVYRTLQVGGGFLFWLKPDREALRVYWMYSKDSFEDFSLPESQQEIDLKVSGLQFGCGFTVHF</sequence>
<reference evidence="3 4" key="1">
    <citation type="journal article" date="2016" name="Nat. Commun.">
        <title>Thousands of microbial genomes shed light on interconnected biogeochemical processes in an aquifer system.</title>
        <authorList>
            <person name="Anantharaman K."/>
            <person name="Brown C.T."/>
            <person name="Hug L.A."/>
            <person name="Sharon I."/>
            <person name="Castelle C.J."/>
            <person name="Probst A.J."/>
            <person name="Thomas B.C."/>
            <person name="Singh A."/>
            <person name="Wilkins M.J."/>
            <person name="Karaoz U."/>
            <person name="Brodie E.L."/>
            <person name="Williams K.H."/>
            <person name="Hubbard S.S."/>
            <person name="Banfield J.F."/>
        </authorList>
    </citation>
    <scope>NUCLEOTIDE SEQUENCE [LARGE SCALE GENOMIC DNA]</scope>
</reference>
<feature type="domain" description="PEGA" evidence="2">
    <location>
        <begin position="237"/>
        <end position="305"/>
    </location>
</feature>
<protein>
    <recommendedName>
        <fullName evidence="2">PEGA domain-containing protein</fullName>
    </recommendedName>
</protein>
<evidence type="ECO:0000256" key="1">
    <source>
        <dbReference type="SAM" id="SignalP"/>
    </source>
</evidence>
<organism evidence="3 4">
    <name type="scientific">Candidatus Edwardsbacteria bacterium GWF2_54_11</name>
    <dbReference type="NCBI Taxonomy" id="1817851"/>
    <lineage>
        <taxon>Bacteria</taxon>
        <taxon>Candidatus Edwardsiibacteriota</taxon>
    </lineage>
</organism>
<evidence type="ECO:0000313" key="3">
    <source>
        <dbReference type="EMBL" id="OGF08834.1"/>
    </source>
</evidence>
<dbReference type="InterPro" id="IPR005534">
    <property type="entry name" value="Curli_assmbl/transp-comp_CsgG"/>
</dbReference>
<dbReference type="PANTHER" id="PTHR36194:SF1">
    <property type="entry name" value="S-LAYER-LIKE PROTEIN"/>
    <property type="match status" value="1"/>
</dbReference>
<keyword evidence="1" id="KW-0732">Signal</keyword>
<proteinExistence type="predicted"/>
<dbReference type="GO" id="GO:0030288">
    <property type="term" value="C:outer membrane-bounded periplasmic space"/>
    <property type="evidence" value="ECO:0007669"/>
    <property type="project" value="InterPro"/>
</dbReference>
<dbReference type="Pfam" id="PF03783">
    <property type="entry name" value="CsgG"/>
    <property type="match status" value="1"/>
</dbReference>
<evidence type="ECO:0000259" key="2">
    <source>
        <dbReference type="Pfam" id="PF08308"/>
    </source>
</evidence>
<evidence type="ECO:0000313" key="4">
    <source>
        <dbReference type="Proteomes" id="UP000177230"/>
    </source>
</evidence>
<dbReference type="Gene3D" id="3.40.50.10610">
    <property type="entry name" value="ABC-type transport auxiliary lipoprotein component"/>
    <property type="match status" value="1"/>
</dbReference>
<dbReference type="AlphaFoldDB" id="A0A1F5R2X9"/>
<gene>
    <name evidence="3" type="ORF">A2024_01000</name>
</gene>
<dbReference type="PANTHER" id="PTHR36194">
    <property type="entry name" value="S-LAYER-LIKE PROTEIN"/>
    <property type="match status" value="1"/>
</dbReference>
<dbReference type="InterPro" id="IPR013229">
    <property type="entry name" value="PEGA"/>
</dbReference>
<feature type="signal peptide" evidence="1">
    <location>
        <begin position="1"/>
        <end position="20"/>
    </location>
</feature>
<dbReference type="Pfam" id="PF08308">
    <property type="entry name" value="PEGA"/>
    <property type="match status" value="2"/>
</dbReference>